<dbReference type="Gene3D" id="2.10.260.10">
    <property type="match status" value="1"/>
</dbReference>
<reference evidence="1 2" key="1">
    <citation type="journal article" date="2019" name="ISME J.">
        <title>Insights into ecological role of a new deltaproteobacterial order Candidatus Acidulodesulfobacterales by metagenomics and metatranscriptomics.</title>
        <authorList>
            <person name="Tan S."/>
            <person name="Liu J."/>
            <person name="Fang Y."/>
            <person name="Hedlund B.P."/>
            <person name="Lian Z.H."/>
            <person name="Huang L.Y."/>
            <person name="Li J.T."/>
            <person name="Huang L.N."/>
            <person name="Li W.J."/>
            <person name="Jiang H.C."/>
            <person name="Dong H.L."/>
            <person name="Shu W.S."/>
        </authorList>
    </citation>
    <scope>NUCLEOTIDE SEQUENCE [LARGE SCALE GENOMIC DNA]</scope>
    <source>
        <strain evidence="1">AP2</strain>
    </source>
</reference>
<evidence type="ECO:0000313" key="1">
    <source>
        <dbReference type="EMBL" id="RZD17226.1"/>
    </source>
</evidence>
<comment type="caution">
    <text evidence="1">The sequence shown here is derived from an EMBL/GenBank/DDBJ whole genome shotgun (WGS) entry which is preliminary data.</text>
</comment>
<dbReference type="EMBL" id="SGBC01000001">
    <property type="protein sequence ID" value="RZD17226.1"/>
    <property type="molecule type" value="Genomic_DNA"/>
</dbReference>
<dbReference type="GO" id="GO:0003677">
    <property type="term" value="F:DNA binding"/>
    <property type="evidence" value="ECO:0007669"/>
    <property type="project" value="InterPro"/>
</dbReference>
<dbReference type="InterPro" id="IPR037914">
    <property type="entry name" value="SpoVT-AbrB_sf"/>
</dbReference>
<name>A0A519BIZ3_ACIG2</name>
<dbReference type="SUPFAM" id="SSF89447">
    <property type="entry name" value="AbrB/MazE/MraZ-like"/>
    <property type="match status" value="1"/>
</dbReference>
<dbReference type="Proteomes" id="UP000316562">
    <property type="component" value="Unassembled WGS sequence"/>
</dbReference>
<accession>A0A519BIZ3</accession>
<evidence type="ECO:0000313" key="2">
    <source>
        <dbReference type="Proteomes" id="UP000316562"/>
    </source>
</evidence>
<gene>
    <name evidence="1" type="ORF">EVJ46_03060</name>
</gene>
<sequence>MKNTGLLERNTQLAVRIDDKGRLTLPISIRKDININPGDIFYLNYDAAKKQMQLNKAINPFDVLAGEALKEYKKGNAKRIEKLAK</sequence>
<dbReference type="NCBIfam" id="TIGR01439">
    <property type="entry name" value="lp_hng_hel_AbrB"/>
    <property type="match status" value="1"/>
</dbReference>
<dbReference type="InterPro" id="IPR007159">
    <property type="entry name" value="SpoVT-AbrB_dom"/>
</dbReference>
<proteinExistence type="predicted"/>
<organism evidence="1 2">
    <name type="scientific">Acididesulfobacter guangdongensis</name>
    <dbReference type="NCBI Taxonomy" id="2597225"/>
    <lineage>
        <taxon>Bacteria</taxon>
        <taxon>Deltaproteobacteria</taxon>
        <taxon>Candidatus Acidulodesulfobacterales</taxon>
        <taxon>Candidatus Acididesulfobacter</taxon>
    </lineage>
</organism>
<dbReference type="AlphaFoldDB" id="A0A519BIZ3"/>
<protein>
    <submittedName>
        <fullName evidence="1">AbrB family transcriptional regulator</fullName>
    </submittedName>
</protein>